<evidence type="ECO:0000256" key="1">
    <source>
        <dbReference type="SAM" id="MobiDB-lite"/>
    </source>
</evidence>
<protein>
    <submittedName>
        <fullName evidence="2">(northern house mosquito) hypothetical protein</fullName>
    </submittedName>
</protein>
<evidence type="ECO:0000313" key="2">
    <source>
        <dbReference type="EMBL" id="CAG6476527.1"/>
    </source>
</evidence>
<dbReference type="EMBL" id="HBUE01078668">
    <property type="protein sequence ID" value="CAG6476527.1"/>
    <property type="molecule type" value="Transcribed_RNA"/>
</dbReference>
<organism evidence="2">
    <name type="scientific">Culex pipiens</name>
    <name type="common">House mosquito</name>
    <dbReference type="NCBI Taxonomy" id="7175"/>
    <lineage>
        <taxon>Eukaryota</taxon>
        <taxon>Metazoa</taxon>
        <taxon>Ecdysozoa</taxon>
        <taxon>Arthropoda</taxon>
        <taxon>Hexapoda</taxon>
        <taxon>Insecta</taxon>
        <taxon>Pterygota</taxon>
        <taxon>Neoptera</taxon>
        <taxon>Endopterygota</taxon>
        <taxon>Diptera</taxon>
        <taxon>Nematocera</taxon>
        <taxon>Culicoidea</taxon>
        <taxon>Culicidae</taxon>
        <taxon>Culicinae</taxon>
        <taxon>Culicini</taxon>
        <taxon>Culex</taxon>
        <taxon>Culex</taxon>
    </lineage>
</organism>
<name>A0A8D8BN54_CULPI</name>
<sequence length="106" mass="11074">MPIEGVIRWRSVPLGRIDPVRGGAGRAKLGPQHEPGVDHVTAHASTRCRCRPPASAFGCHGRLSERGSRCGPAEPTAAGFPTGWSSGRPERVPADSTSAGVPDGRE</sequence>
<feature type="region of interest" description="Disordered" evidence="1">
    <location>
        <begin position="64"/>
        <end position="106"/>
    </location>
</feature>
<feature type="region of interest" description="Disordered" evidence="1">
    <location>
        <begin position="18"/>
        <end position="38"/>
    </location>
</feature>
<proteinExistence type="predicted"/>
<reference evidence="2" key="1">
    <citation type="submission" date="2021-05" db="EMBL/GenBank/DDBJ databases">
        <authorList>
            <person name="Alioto T."/>
            <person name="Alioto T."/>
            <person name="Gomez Garrido J."/>
        </authorList>
    </citation>
    <scope>NUCLEOTIDE SEQUENCE</scope>
</reference>
<dbReference type="AlphaFoldDB" id="A0A8D8BN54"/>
<accession>A0A8D8BN54</accession>
<dbReference type="EMBL" id="HBUE01078669">
    <property type="protein sequence ID" value="CAG6476530.1"/>
    <property type="molecule type" value="Transcribed_RNA"/>
</dbReference>